<dbReference type="STRING" id="1603606.DSOUD_0040"/>
<dbReference type="GO" id="GO:0046872">
    <property type="term" value="F:metal ion binding"/>
    <property type="evidence" value="ECO:0007669"/>
    <property type="project" value="UniProtKB-UniRule"/>
</dbReference>
<evidence type="ECO:0000313" key="9">
    <source>
        <dbReference type="EMBL" id="ALC14841.1"/>
    </source>
</evidence>
<accession>A0A0M4CTW2</accession>
<dbReference type="Gene3D" id="1.10.1370.20">
    <property type="entry name" value="Oligoendopeptidase f, C-terminal domain"/>
    <property type="match status" value="1"/>
</dbReference>
<dbReference type="Pfam" id="PF01432">
    <property type="entry name" value="Peptidase_M3"/>
    <property type="match status" value="1"/>
</dbReference>
<dbReference type="GO" id="GO:0006518">
    <property type="term" value="P:peptide metabolic process"/>
    <property type="evidence" value="ECO:0007669"/>
    <property type="project" value="TreeGrafter"/>
</dbReference>
<dbReference type="KEGG" id="des:DSOUD_0040"/>
<comment type="similarity">
    <text evidence="6">Belongs to the peptidase M3 family.</text>
</comment>
<dbReference type="Pfam" id="PF08439">
    <property type="entry name" value="Peptidase_M3_N"/>
    <property type="match status" value="1"/>
</dbReference>
<dbReference type="PANTHER" id="PTHR11804">
    <property type="entry name" value="PROTEASE M3 THIMET OLIGOPEPTIDASE-RELATED"/>
    <property type="match status" value="1"/>
</dbReference>
<name>A0A0M4CTW2_9BACT</name>
<dbReference type="PATRIC" id="fig|1603606.3.peg.48"/>
<dbReference type="Gene3D" id="1.20.140.70">
    <property type="entry name" value="Oligopeptidase f, N-terminal domain"/>
    <property type="match status" value="1"/>
</dbReference>
<proteinExistence type="inferred from homology"/>
<organism evidence="9 10">
    <name type="scientific">Desulfuromonas soudanensis</name>
    <dbReference type="NCBI Taxonomy" id="1603606"/>
    <lineage>
        <taxon>Bacteria</taxon>
        <taxon>Pseudomonadati</taxon>
        <taxon>Thermodesulfobacteriota</taxon>
        <taxon>Desulfuromonadia</taxon>
        <taxon>Desulfuromonadales</taxon>
        <taxon>Desulfuromonadaceae</taxon>
        <taxon>Desulfuromonas</taxon>
    </lineage>
</organism>
<dbReference type="GO" id="GO:0006508">
    <property type="term" value="P:proteolysis"/>
    <property type="evidence" value="ECO:0007669"/>
    <property type="project" value="UniProtKB-KW"/>
</dbReference>
<keyword evidence="10" id="KW-1185">Reference proteome</keyword>
<dbReference type="InterPro" id="IPR042088">
    <property type="entry name" value="OligoPept_F_C"/>
</dbReference>
<evidence type="ECO:0000259" key="8">
    <source>
        <dbReference type="Pfam" id="PF08439"/>
    </source>
</evidence>
<comment type="cofactor">
    <cofactor evidence="6">
        <name>Zn(2+)</name>
        <dbReference type="ChEBI" id="CHEBI:29105"/>
    </cofactor>
    <text evidence="6">Binds 1 zinc ion.</text>
</comment>
<keyword evidence="4 6" id="KW-0862">Zinc</keyword>
<protein>
    <submittedName>
        <fullName evidence="9">Oligoendopeptidase, pepF/M3 family</fullName>
    </submittedName>
</protein>
<dbReference type="EMBL" id="CP010802">
    <property type="protein sequence ID" value="ALC14841.1"/>
    <property type="molecule type" value="Genomic_DNA"/>
</dbReference>
<dbReference type="SUPFAM" id="SSF55486">
    <property type="entry name" value="Metalloproteases ('zincins'), catalytic domain"/>
    <property type="match status" value="1"/>
</dbReference>
<evidence type="ECO:0000256" key="6">
    <source>
        <dbReference type="RuleBase" id="RU003435"/>
    </source>
</evidence>
<dbReference type="NCBIfam" id="TIGR02290">
    <property type="entry name" value="M3_fam_3"/>
    <property type="match status" value="1"/>
</dbReference>
<dbReference type="OrthoDB" id="9766487at2"/>
<feature type="domain" description="Peptidase M3A/M3B catalytic" evidence="7">
    <location>
        <begin position="204"/>
        <end position="582"/>
    </location>
</feature>
<evidence type="ECO:0000256" key="1">
    <source>
        <dbReference type="ARBA" id="ARBA00022670"/>
    </source>
</evidence>
<dbReference type="InterPro" id="IPR001567">
    <property type="entry name" value="Pept_M3A_M3B_dom"/>
</dbReference>
<dbReference type="InterPro" id="IPR011977">
    <property type="entry name" value="Pept_M3B_clade3"/>
</dbReference>
<evidence type="ECO:0000256" key="2">
    <source>
        <dbReference type="ARBA" id="ARBA00022723"/>
    </source>
</evidence>
<dbReference type="GO" id="GO:0004222">
    <property type="term" value="F:metalloendopeptidase activity"/>
    <property type="evidence" value="ECO:0007669"/>
    <property type="project" value="InterPro"/>
</dbReference>
<evidence type="ECO:0000256" key="3">
    <source>
        <dbReference type="ARBA" id="ARBA00022801"/>
    </source>
</evidence>
<keyword evidence="2 6" id="KW-0479">Metal-binding</keyword>
<reference evidence="9 10" key="1">
    <citation type="submission" date="2015-07" db="EMBL/GenBank/DDBJ databases">
        <title>Isolation and Genomic Characterization of a Novel Halophilic Metal-Reducing Deltaproteobacterium from the Deep Subsurface.</title>
        <authorList>
            <person name="Badalamenti J.P."/>
            <person name="Summers Z.M."/>
            <person name="Gralnick J.A."/>
            <person name="Bond D.R."/>
        </authorList>
    </citation>
    <scope>NUCLEOTIDE SEQUENCE [LARGE SCALE GENOMIC DNA]</scope>
    <source>
        <strain evidence="9 10">WTL</strain>
    </source>
</reference>
<dbReference type="InterPro" id="IPR013647">
    <property type="entry name" value="OligopepF_N_dom"/>
</dbReference>
<dbReference type="CDD" id="cd09610">
    <property type="entry name" value="M3B_PepF"/>
    <property type="match status" value="1"/>
</dbReference>
<keyword evidence="1 6" id="KW-0645">Protease</keyword>
<evidence type="ECO:0000313" key="10">
    <source>
        <dbReference type="Proteomes" id="UP000057158"/>
    </source>
</evidence>
<sequence>MNACATPPSVWDLTSLYPGPEAPALTADLALAAAKALTFRNDYRGRIAGPGPAAGLLAAGLQSYEALQRLGLKPYLYAQLLFAADGESDVHKALLARVREAWSDLSEEILFFELEILRIDPDDFAVLLADPLLLPYGHYLRRLTAHAPYTLSEEVEQALQRKDLSGREAFVQLYEELEASLRYDFHFPGESAPREGTGEELLALLYHGDGTVRERAFAVFLRRHGDNALVLGSCFNNILLDHGKEVELRRYPDLMTPTHLESETEPEMVEHMMAVTEANYGLAREFFALKKRLLGLERMKNTDLYAPLGGSGRSFSYPEAKELVLAAFGEFSPVLAEEGAAFFEDGRIDAFPRPGKSGGAFCMGMLPGLAPRILLNHTGNLRDVSTLAHELGHGVHFALSRGQNLFHYQAPLPFAETASVFGEMLLTRHLLARESDPQFRIELLCAKLEDIIATTFRQNVLTRFEIAAHRLRGESLLSADDYGRLWWEENGRLFGDEVEMIEPYRWGWSYISHFIHARFYCYSYVFGELLVLALYQKYLEEGEAFVPRYLELLSRGGSAPPAELLAPLGIDLADPGFWQKGYDFVRGLLEELRVLVEGRES</sequence>
<dbReference type="PANTHER" id="PTHR11804:SF5">
    <property type="entry name" value="OLIGOENDOPEPTIDASE F"/>
    <property type="match status" value="1"/>
</dbReference>
<keyword evidence="3 6" id="KW-0378">Hydrolase</keyword>
<dbReference type="RefSeq" id="WP_053549102.1">
    <property type="nucleotide sequence ID" value="NZ_CP010802.1"/>
</dbReference>
<dbReference type="Proteomes" id="UP000057158">
    <property type="component" value="Chromosome"/>
</dbReference>
<evidence type="ECO:0000256" key="5">
    <source>
        <dbReference type="ARBA" id="ARBA00023049"/>
    </source>
</evidence>
<evidence type="ECO:0000259" key="7">
    <source>
        <dbReference type="Pfam" id="PF01432"/>
    </source>
</evidence>
<dbReference type="AlphaFoldDB" id="A0A0M4CTW2"/>
<evidence type="ECO:0000256" key="4">
    <source>
        <dbReference type="ARBA" id="ARBA00022833"/>
    </source>
</evidence>
<keyword evidence="5 6" id="KW-0482">Metalloprotease</keyword>
<dbReference type="InterPro" id="IPR045090">
    <property type="entry name" value="Pept_M3A_M3B"/>
</dbReference>
<gene>
    <name evidence="9" type="primary">pepF</name>
    <name evidence="9" type="ORF">DSOUD_0040</name>
</gene>
<feature type="domain" description="Oligopeptidase F N-terminal" evidence="8">
    <location>
        <begin position="115"/>
        <end position="183"/>
    </location>
</feature>